<name>A0AAJ6GUR1_9XANT</name>
<gene>
    <name evidence="1" type="ORF">QN060_11055</name>
</gene>
<proteinExistence type="predicted"/>
<accession>A0AAJ6GUR1</accession>
<evidence type="ECO:0000313" key="1">
    <source>
        <dbReference type="EMBL" id="WIX08423.1"/>
    </source>
</evidence>
<dbReference type="Proteomes" id="UP001228059">
    <property type="component" value="Chromosome"/>
</dbReference>
<evidence type="ECO:0000313" key="2">
    <source>
        <dbReference type="Proteomes" id="UP001228059"/>
    </source>
</evidence>
<dbReference type="EMBL" id="CP127225">
    <property type="protein sequence ID" value="WIX08423.1"/>
    <property type="molecule type" value="Genomic_DNA"/>
</dbReference>
<dbReference type="RefSeq" id="WP_285957407.1">
    <property type="nucleotide sequence ID" value="NZ_CP127225.1"/>
</dbReference>
<protein>
    <submittedName>
        <fullName evidence="1">Uncharacterized protein</fullName>
    </submittedName>
</protein>
<organism evidence="1 2">
    <name type="scientific">Xanthomonas oryzae pv. leersiae</name>
    <dbReference type="NCBI Taxonomy" id="3112258"/>
    <lineage>
        <taxon>Bacteria</taxon>
        <taxon>Pseudomonadati</taxon>
        <taxon>Pseudomonadota</taxon>
        <taxon>Gammaproteobacteria</taxon>
        <taxon>Lysobacterales</taxon>
        <taxon>Lysobacteraceae</taxon>
        <taxon>Xanthomonas</taxon>
    </lineage>
</organism>
<dbReference type="AlphaFoldDB" id="A0AAJ6GUR1"/>
<sequence length="58" mass="6597">MTHHNILAIWLILIACAFLRAVIASIAYQRQSAFNRLDSDYRAAALVANAKREVRRNV</sequence>
<reference evidence="1 2" key="1">
    <citation type="submission" date="2023-05" db="EMBL/GenBank/DDBJ databases">
        <title>Complete Genome Resource of Xanthomonas oryzae pv. leersiae Strain YNJC Isolated From Plateau Japonica Rice in Southwest China.</title>
        <authorList>
            <person name="Aa X."/>
            <person name="Mei L."/>
            <person name="Liu P."/>
            <person name="Yang Y."/>
            <person name="Tang C."/>
            <person name="Zhang F."/>
            <person name="Dong C."/>
            <person name="Wang B."/>
            <person name="Chen X."/>
            <person name="Dai L."/>
        </authorList>
    </citation>
    <scope>NUCLEOTIDE SEQUENCE [LARGE SCALE GENOMIC DNA]</scope>
    <source>
        <strain evidence="1 2">YNJC</strain>
    </source>
</reference>